<comment type="caution">
    <text evidence="3">The sequence shown here is derived from an EMBL/GenBank/DDBJ whole genome shotgun (WGS) entry which is preliminary data.</text>
</comment>
<gene>
    <name evidence="3" type="ORF">H0193_08435</name>
</gene>
<proteinExistence type="predicted"/>
<keyword evidence="2" id="KW-0732">Signal</keyword>
<evidence type="ECO:0000256" key="2">
    <source>
        <dbReference type="SAM" id="SignalP"/>
    </source>
</evidence>
<keyword evidence="4" id="KW-1185">Reference proteome</keyword>
<dbReference type="EMBL" id="JACDTZ010000001">
    <property type="protein sequence ID" value="MBA5244833.1"/>
    <property type="molecule type" value="Genomic_DNA"/>
</dbReference>
<evidence type="ECO:0000313" key="3">
    <source>
        <dbReference type="EMBL" id="MBA5244833.1"/>
    </source>
</evidence>
<feature type="signal peptide" evidence="2">
    <location>
        <begin position="1"/>
        <end position="24"/>
    </location>
</feature>
<feature type="chain" id="PRO_5031094923" description="Secreted protein" evidence="2">
    <location>
        <begin position="25"/>
        <end position="142"/>
    </location>
</feature>
<dbReference type="Proteomes" id="UP000523682">
    <property type="component" value="Unassembled WGS sequence"/>
</dbReference>
<organism evidence="3 4">
    <name type="scientific">Corynebacterium haemomassiliense</name>
    <dbReference type="NCBI Taxonomy" id="2754726"/>
    <lineage>
        <taxon>Bacteria</taxon>
        <taxon>Bacillati</taxon>
        <taxon>Actinomycetota</taxon>
        <taxon>Actinomycetes</taxon>
        <taxon>Mycobacteriales</taxon>
        <taxon>Corynebacteriaceae</taxon>
        <taxon>Corynebacterium</taxon>
    </lineage>
</organism>
<evidence type="ECO:0000313" key="4">
    <source>
        <dbReference type="Proteomes" id="UP000523682"/>
    </source>
</evidence>
<sequence length="142" mass="14319">MKRITAAALAATTALSLAAVPAQAEEGNQKDLSEIVSPNRPSDVTDTHLAGAKVKAEARERLNPGTGYSGPYKSSSEKNLVPKSATSSLKNDVARGYKLGTTYDILVGSGIAAGVLALVGAAAAAAGKIPGVPGVPAVEQFF</sequence>
<dbReference type="AlphaFoldDB" id="A0A7W2I481"/>
<evidence type="ECO:0008006" key="5">
    <source>
        <dbReference type="Google" id="ProtNLM"/>
    </source>
</evidence>
<protein>
    <recommendedName>
        <fullName evidence="5">Secreted protein</fullName>
    </recommendedName>
</protein>
<feature type="compositionally biased region" description="Polar residues" evidence="1">
    <location>
        <begin position="72"/>
        <end position="83"/>
    </location>
</feature>
<name>A0A7W2I481_9CORY</name>
<dbReference type="RefSeq" id="WP_181889391.1">
    <property type="nucleotide sequence ID" value="NZ_JACDTZ010000001.1"/>
</dbReference>
<reference evidence="3 4" key="1">
    <citation type="submission" date="2020-07" db="EMBL/GenBank/DDBJ databases">
        <title>Draft genome and description of Corynebacterium haemomassiliense strain Marseile-Q3615 sp. nov.</title>
        <authorList>
            <person name="Boxberger M."/>
            <person name="La Scola B."/>
        </authorList>
    </citation>
    <scope>NUCLEOTIDE SEQUENCE [LARGE SCALE GENOMIC DNA]</scope>
    <source>
        <strain evidence="3 4">Marseille-Q3615</strain>
    </source>
</reference>
<feature type="region of interest" description="Disordered" evidence="1">
    <location>
        <begin position="21"/>
        <end position="83"/>
    </location>
</feature>
<evidence type="ECO:0000256" key="1">
    <source>
        <dbReference type="SAM" id="MobiDB-lite"/>
    </source>
</evidence>
<accession>A0A7W2I481</accession>